<reference evidence="2 3" key="1">
    <citation type="submission" date="2018-12" db="EMBL/GenBank/DDBJ databases">
        <authorList>
            <consortium name="Pathogen Informatics"/>
        </authorList>
    </citation>
    <scope>NUCLEOTIDE SEQUENCE [LARGE SCALE GENOMIC DNA]</scope>
    <source>
        <strain evidence="2 3">NCTC6754</strain>
    </source>
</reference>
<dbReference type="Proteomes" id="UP000269208">
    <property type="component" value="Chromosome"/>
</dbReference>
<sequence>MVRQWIAGAALFALISGYSWAEVAQPSDNILKEQFSKQYHGILKLDSITLKNLDSTGNQATWSAEGDISSREDMYTGVGMAADYYFVEKNLDQRSSR</sequence>
<dbReference type="InterPro" id="IPR009592">
    <property type="entry name" value="DUF1202"/>
</dbReference>
<dbReference type="AlphaFoldDB" id="A0A3S4IQ17"/>
<dbReference type="EMBL" id="LR134190">
    <property type="protein sequence ID" value="VEB54272.1"/>
    <property type="molecule type" value="Genomic_DNA"/>
</dbReference>
<dbReference type="Pfam" id="PF06717">
    <property type="entry name" value="DUF1202"/>
    <property type="match status" value="1"/>
</dbReference>
<evidence type="ECO:0000313" key="3">
    <source>
        <dbReference type="Proteomes" id="UP000269208"/>
    </source>
</evidence>
<feature type="chain" id="PRO_5018586141" evidence="1">
    <location>
        <begin position="22"/>
        <end position="97"/>
    </location>
</feature>
<keyword evidence="1" id="KW-0732">Signal</keyword>
<organism evidence="2 3">
    <name type="scientific">Salmonella enterica I</name>
    <dbReference type="NCBI Taxonomy" id="59201"/>
    <lineage>
        <taxon>Bacteria</taxon>
        <taxon>Pseudomonadati</taxon>
        <taxon>Pseudomonadota</taxon>
        <taxon>Gammaproteobacteria</taxon>
        <taxon>Enterobacterales</taxon>
        <taxon>Enterobacteriaceae</taxon>
        <taxon>Salmonella</taxon>
    </lineage>
</organism>
<name>A0A3S4IQ17_SALET</name>
<gene>
    <name evidence="2" type="ORF">NCTC6754_03204</name>
</gene>
<protein>
    <submittedName>
        <fullName evidence="2">Protein yggM</fullName>
    </submittedName>
</protein>
<evidence type="ECO:0000313" key="2">
    <source>
        <dbReference type="EMBL" id="VEB54272.1"/>
    </source>
</evidence>
<evidence type="ECO:0000256" key="1">
    <source>
        <dbReference type="SAM" id="SignalP"/>
    </source>
</evidence>
<feature type="signal peptide" evidence="1">
    <location>
        <begin position="1"/>
        <end position="21"/>
    </location>
</feature>
<proteinExistence type="predicted"/>
<accession>A0A3S4IQ17</accession>